<keyword evidence="2" id="KW-0802">TPR repeat</keyword>
<organism evidence="4">
    <name type="scientific">Cladocopium goreaui</name>
    <dbReference type="NCBI Taxonomy" id="2562237"/>
    <lineage>
        <taxon>Eukaryota</taxon>
        <taxon>Sar</taxon>
        <taxon>Alveolata</taxon>
        <taxon>Dinophyceae</taxon>
        <taxon>Suessiales</taxon>
        <taxon>Symbiodiniaceae</taxon>
        <taxon>Cladocopium</taxon>
    </lineage>
</organism>
<feature type="region of interest" description="Disordered" evidence="3">
    <location>
        <begin position="1"/>
        <end position="23"/>
    </location>
</feature>
<sequence>MGDRPAWGDDDDDAPREEAPLPAEVVTRRKKKVTKEEEVKEQEEYVTMSWEEIFPKKPIDRLRWLYKACKAAKEGRIKPNPLYNVVAHRRFIEGLKGSIATDCLNLIRGHIHLFSPKQQKQLQSDNFELFRKYAPISVLDSDDDEDAAPPLPPPPEVVVEMKDKKKKKGDVRKREEEEVEGFSDDDTEMKKARILAKGVERRIDPADGQAYTMEEFIQEYGGSGDKPPVEWDNARHTSSLWQKTGLSTKSEKGCPWPHKKHPCCRIQDLLGPCRSSAFSWQMAAHVRLARRRAQHAAALTRSANIETLMRCQSLQKLDIDHLDAPQGPEGFTRKRGPLSQAKLGRADLKRTSKAKVSNQTPKQLGAQELVPFMDEVETPNKDFRTLCRRLRKLPLRQLAPSLPALHAKISETVTPTAASHFWSSISRRILVNSADFPLLSLAYVLPELQRNGHLAKVSALGKLVRGLARQTSALKFNENNENNDEKEMAFRALLPLLILCSCLAPSISHLTYRFAICFVSVGMELVNFVRRCCEVLHLQLAASKPHAEGYWAGRLHRMLTRGLPPVLAKAPPSLVIPWLEFYAKNGLVDHDHLHVWEEAGDSIRGALLSHGDEDRIVKLQDQVPLWVADCLPQVAPRPNALATLPSDGWTEQMDAEVAVGPDELQEANFARDPPFLSPPMYQKSPPVPVLWHTSPETYQRGMSRLGARQLILALRYVAADGAGTLTRTRDDLPAEKAMVELATGSWPRRHRSRTKAEAFVATLLTQLTSRIGGVRSGEACSAVKSLASLKSIGLANSPEAGDALQALLSGPLAGWKVVTSMTPSDIALLLEGMAFLVADGKGSRAGGDSQSQVQVQAVARASMACATPELLDLAACALQEAGAPPAKLRSMCGAASVLFTWHQRAEGTNPVQARHSRNAMQRFLNAAAAAVRDGPHTKEPQLVQPLTLLRAAGEAGAWSSDVFAHLAPMVTELILGRQIPRLPGYARDWRPLLPRPGYTRSDWKIEELAETAWLYAQSSSRRPLEGQTALALSLSLLVHTPILQEGLRARSVPDRGDANVTRRLDTESDEPNDSRLLMFASDASRILRSSAEVLYFQSWSSPKSYPRKSHESRQLQLTSIQNFDPQLAKDSAVAKEVVVKWKRLLKLLDLSGASLGARRRVRALSERKETEWLGTNVLAAYAALDLFERLSDVQSLTGPAKSGLLRTYGQQSLARESFQARSQLRLCLRQLHTLKRKQLLQEEEGAACDETAKGRLVFRAEYHRLWILEVLPVSRRLLLATACFPLPAAAESRPATKAELYEIAGAFAKLASTPNGPGAAEVYEEVETTLGNAIQKWESGTISAKAIVEERARLRLGRARARVVYNDLLQGTRPDKVAGAIQDYDVGISIMEVDFREHPDRVMYSEYPDALVKRGLAKEGLQDWNGAVQDYTKAIQALRPKDGRADVAMPGNSRIQEGDGLGMNPLILNFRGNVLGQLRRYDEAVEDYEEATQIFDADGEVRQASLSRANTGLALFGAGREAEAQLIMEKVVRNDPGVTDAHVALAAWYWANGRVPEAESQWQFACEQIDSGCQAYKELGADVS</sequence>
<keyword evidence="1" id="KW-0677">Repeat</keyword>
<dbReference type="EMBL" id="CAMXCT030002147">
    <property type="protein sequence ID" value="CAL4783344.1"/>
    <property type="molecule type" value="Genomic_DNA"/>
</dbReference>
<dbReference type="PANTHER" id="PTHR44858">
    <property type="entry name" value="TETRATRICOPEPTIDE REPEAT PROTEIN 6"/>
    <property type="match status" value="1"/>
</dbReference>
<dbReference type="Gene3D" id="1.25.40.10">
    <property type="entry name" value="Tetratricopeptide repeat domain"/>
    <property type="match status" value="1"/>
</dbReference>
<dbReference type="OrthoDB" id="1926212at2759"/>
<proteinExistence type="predicted"/>
<dbReference type="InterPro" id="IPR019734">
    <property type="entry name" value="TPR_rpt"/>
</dbReference>
<accession>A0A9P1CPB6</accession>
<reference evidence="4" key="1">
    <citation type="submission" date="2022-10" db="EMBL/GenBank/DDBJ databases">
        <authorList>
            <person name="Chen Y."/>
            <person name="Dougan E. K."/>
            <person name="Chan C."/>
            <person name="Rhodes N."/>
            <person name="Thang M."/>
        </authorList>
    </citation>
    <scope>NUCLEOTIDE SEQUENCE</scope>
</reference>
<dbReference type="PANTHER" id="PTHR44858:SF20">
    <property type="entry name" value="SHSP DOMAIN-CONTAINING PROTEIN"/>
    <property type="match status" value="1"/>
</dbReference>
<evidence type="ECO:0000256" key="3">
    <source>
        <dbReference type="SAM" id="MobiDB-lite"/>
    </source>
</evidence>
<feature type="region of interest" description="Disordered" evidence="3">
    <location>
        <begin position="325"/>
        <end position="361"/>
    </location>
</feature>
<evidence type="ECO:0000313" key="6">
    <source>
        <dbReference type="Proteomes" id="UP001152797"/>
    </source>
</evidence>
<dbReference type="Proteomes" id="UP001152797">
    <property type="component" value="Unassembled WGS sequence"/>
</dbReference>
<dbReference type="InterPro" id="IPR011990">
    <property type="entry name" value="TPR-like_helical_dom_sf"/>
</dbReference>
<name>A0A9P1CPB6_9DINO</name>
<gene>
    <name evidence="4" type="ORF">C1SCF055_LOCUS22541</name>
</gene>
<dbReference type="SUPFAM" id="SSF48452">
    <property type="entry name" value="TPR-like"/>
    <property type="match status" value="1"/>
</dbReference>
<comment type="caution">
    <text evidence="4">The sequence shown here is derived from an EMBL/GenBank/DDBJ whole genome shotgun (WGS) entry which is preliminary data.</text>
</comment>
<feature type="region of interest" description="Disordered" evidence="3">
    <location>
        <begin position="140"/>
        <end position="182"/>
    </location>
</feature>
<keyword evidence="6" id="KW-1185">Reference proteome</keyword>
<evidence type="ECO:0000256" key="1">
    <source>
        <dbReference type="ARBA" id="ARBA00022737"/>
    </source>
</evidence>
<evidence type="ECO:0000313" key="4">
    <source>
        <dbReference type="EMBL" id="CAI3996032.1"/>
    </source>
</evidence>
<dbReference type="SMART" id="SM00028">
    <property type="entry name" value="TPR"/>
    <property type="match status" value="2"/>
</dbReference>
<dbReference type="EMBL" id="CAMXCT010002147">
    <property type="protein sequence ID" value="CAI3996032.1"/>
    <property type="molecule type" value="Genomic_DNA"/>
</dbReference>
<evidence type="ECO:0000256" key="2">
    <source>
        <dbReference type="ARBA" id="ARBA00022803"/>
    </source>
</evidence>
<dbReference type="InterPro" id="IPR050498">
    <property type="entry name" value="Ycf3"/>
</dbReference>
<reference evidence="5 6" key="2">
    <citation type="submission" date="2024-05" db="EMBL/GenBank/DDBJ databases">
        <authorList>
            <person name="Chen Y."/>
            <person name="Shah S."/>
            <person name="Dougan E. K."/>
            <person name="Thang M."/>
            <person name="Chan C."/>
        </authorList>
    </citation>
    <scope>NUCLEOTIDE SEQUENCE [LARGE SCALE GENOMIC DNA]</scope>
</reference>
<dbReference type="EMBL" id="CAMXCT020002147">
    <property type="protein sequence ID" value="CAL1149407.1"/>
    <property type="molecule type" value="Genomic_DNA"/>
</dbReference>
<evidence type="ECO:0000313" key="5">
    <source>
        <dbReference type="EMBL" id="CAL4783344.1"/>
    </source>
</evidence>
<protein>
    <submittedName>
        <fullName evidence="4">Uncharacterized protein</fullName>
    </submittedName>
</protein>